<protein>
    <submittedName>
        <fullName evidence="2">Uncharacterized protein</fullName>
    </submittedName>
</protein>
<proteinExistence type="predicted"/>
<dbReference type="Proteomes" id="UP000306855">
    <property type="component" value="Unassembled WGS sequence"/>
</dbReference>
<sequence>MDPRGMIRDEGVLAALKIIRNGLKRENRPQFQAMYRLFKENSFNYITVVSTKSEENDQWNF</sequence>
<accession>A0A4S2EFG5</accession>
<evidence type="ECO:0000313" key="4">
    <source>
        <dbReference type="Proteomes" id="UP000463931"/>
    </source>
</evidence>
<dbReference type="RefSeq" id="WP_135942238.1">
    <property type="nucleotide sequence ID" value="NZ_CP040852.1"/>
</dbReference>
<organism evidence="2 3">
    <name type="scientific">Ligilactobacillus murinus</name>
    <dbReference type="NCBI Taxonomy" id="1622"/>
    <lineage>
        <taxon>Bacteria</taxon>
        <taxon>Bacillati</taxon>
        <taxon>Bacillota</taxon>
        <taxon>Bacilli</taxon>
        <taxon>Lactobacillales</taxon>
        <taxon>Lactobacillaceae</taxon>
        <taxon>Ligilactobacillus</taxon>
    </lineage>
</organism>
<dbReference type="AlphaFoldDB" id="A0A4S2EFG5"/>
<evidence type="ECO:0000313" key="1">
    <source>
        <dbReference type="EMBL" id="QIA88923.1"/>
    </source>
</evidence>
<reference evidence="1 4" key="1">
    <citation type="journal article" date="2019" name="Nat. Med.">
        <title>Preventing dysbiosis of the neonatal mouse intestinal microbiome protects against late-onset sepsis.</title>
        <authorList>
            <person name="Singer J.R."/>
            <person name="Blosser E.G."/>
            <person name="Zindl C.L."/>
            <person name="Silberger D.J."/>
            <person name="Conlan S."/>
            <person name="Laufer V.A."/>
            <person name="DiToro D."/>
            <person name="Deming C."/>
            <person name="Kumar R."/>
            <person name="Morrow C.D."/>
            <person name="Segre J.A."/>
            <person name="Gray M.J."/>
            <person name="Randolph D.A."/>
            <person name="Weaver C.T."/>
        </authorList>
    </citation>
    <scope>NUCLEOTIDE SEQUENCE [LARGE SCALE GENOMIC DNA]</scope>
    <source>
        <strain evidence="1 4">V10</strain>
    </source>
</reference>
<evidence type="ECO:0000313" key="2">
    <source>
        <dbReference type="EMBL" id="TGY54509.1"/>
    </source>
</evidence>
<dbReference type="EMBL" id="SRYK01000040">
    <property type="protein sequence ID" value="TGY54509.1"/>
    <property type="molecule type" value="Genomic_DNA"/>
</dbReference>
<name>A0A4S2EFG5_9LACO</name>
<evidence type="ECO:0000313" key="3">
    <source>
        <dbReference type="Proteomes" id="UP000306855"/>
    </source>
</evidence>
<dbReference type="EMBL" id="CP040852">
    <property type="protein sequence ID" value="QIA88923.1"/>
    <property type="molecule type" value="Genomic_DNA"/>
</dbReference>
<gene>
    <name evidence="2" type="ORF">E5340_07720</name>
    <name evidence="1" type="ORF">FEE40_01235</name>
</gene>
<dbReference type="Proteomes" id="UP000463931">
    <property type="component" value="Chromosome"/>
</dbReference>
<reference evidence="2 3" key="2">
    <citation type="submission" date="2019-04" db="EMBL/GenBank/DDBJ databases">
        <title>Microbes associate with the intestines of laboratory mice.</title>
        <authorList>
            <person name="Navarre W."/>
            <person name="Wong E."/>
            <person name="Huang K."/>
            <person name="Tropini C."/>
            <person name="Ng K."/>
            <person name="Yu B."/>
        </authorList>
    </citation>
    <scope>NUCLEOTIDE SEQUENCE [LARGE SCALE GENOMIC DNA]</scope>
    <source>
        <strain evidence="2 3">NM26_J9</strain>
    </source>
</reference>